<evidence type="ECO:0000313" key="2">
    <source>
        <dbReference type="Proteomes" id="UP000263833"/>
    </source>
</evidence>
<dbReference type="OrthoDB" id="8443793at2"/>
<evidence type="ECO:0000313" key="1">
    <source>
        <dbReference type="EMBL" id="RDV02582.1"/>
    </source>
</evidence>
<dbReference type="EMBL" id="QRGP01000002">
    <property type="protein sequence ID" value="RDV02582.1"/>
    <property type="molecule type" value="Genomic_DNA"/>
</dbReference>
<gene>
    <name evidence="1" type="ORF">DXH95_11520</name>
</gene>
<dbReference type="InterPro" id="IPR003772">
    <property type="entry name" value="YceD"/>
</dbReference>
<accession>A0A371B502</accession>
<sequence length="178" mass="18905">MTIIPAPEFSVTVPLSEIGSTIVSRQLAANATERAALAKRFDLLALDMLEADVRYHREGEAIVLDGQLRAEAQQACIATGEPVAARVQEPLNIRFVAELGHEPDAEIELAADDCDTLTHDGRVIDLGEAVAQSLALALDPFPRSPNADAVLKAAGVKDESEAGPFGALAALKEKLEKK</sequence>
<dbReference type="Pfam" id="PF02620">
    <property type="entry name" value="YceD"/>
    <property type="match status" value="1"/>
</dbReference>
<organism evidence="1 2">
    <name type="scientific">Sphingorhabdus pulchriflava</name>
    <dbReference type="NCBI Taxonomy" id="2292257"/>
    <lineage>
        <taxon>Bacteria</taxon>
        <taxon>Pseudomonadati</taxon>
        <taxon>Pseudomonadota</taxon>
        <taxon>Alphaproteobacteria</taxon>
        <taxon>Sphingomonadales</taxon>
        <taxon>Sphingomonadaceae</taxon>
        <taxon>Sphingorhabdus</taxon>
    </lineage>
</organism>
<proteinExistence type="predicted"/>
<name>A0A371B502_9SPHN</name>
<reference evidence="2" key="1">
    <citation type="submission" date="2018-08" db="EMBL/GenBank/DDBJ databases">
        <authorList>
            <person name="Kim S.-J."/>
            <person name="Jung G.-Y."/>
        </authorList>
    </citation>
    <scope>NUCLEOTIDE SEQUENCE [LARGE SCALE GENOMIC DNA]</scope>
    <source>
        <strain evidence="2">GY_G</strain>
    </source>
</reference>
<dbReference type="RefSeq" id="WP_115549686.1">
    <property type="nucleotide sequence ID" value="NZ_QRGP01000002.1"/>
</dbReference>
<dbReference type="AlphaFoldDB" id="A0A371B502"/>
<dbReference type="Proteomes" id="UP000263833">
    <property type="component" value="Unassembled WGS sequence"/>
</dbReference>
<keyword evidence="2" id="KW-1185">Reference proteome</keyword>
<comment type="caution">
    <text evidence="1">The sequence shown here is derived from an EMBL/GenBank/DDBJ whole genome shotgun (WGS) entry which is preliminary data.</text>
</comment>
<protein>
    <submittedName>
        <fullName evidence="1">DUF177 domain-containing protein</fullName>
    </submittedName>
</protein>